<dbReference type="KEGG" id="fwa:DCMF_17145"/>
<keyword evidence="4" id="KW-1185">Reference proteome</keyword>
<feature type="domain" description="Glycine zipper" evidence="2">
    <location>
        <begin position="89"/>
        <end position="130"/>
    </location>
</feature>
<dbReference type="AlphaFoldDB" id="A0A3G1KUR7"/>
<sequence length="173" mass="17061">MKALGAIGEALSEASPLTLAALGVAALFGAPVIKSGLRTVGVATVKGALEVSDQLSGIVNQGRKQWDSIVSEARAYQVPYMENAAGATIGAGIGGAIGAGLGSMAGPGLGTTAGGGIGGAVGAMVGEELEDRAGGQNNQEMKTEAHTTKEELSGPKAGPKPKTVTKEEHKPGK</sequence>
<feature type="region of interest" description="Disordered" evidence="1">
    <location>
        <begin position="128"/>
        <end position="173"/>
    </location>
</feature>
<accession>A0A3G1KUR7</accession>
<reference evidence="3 4" key="1">
    <citation type="submission" date="2016-10" db="EMBL/GenBank/DDBJ databases">
        <title>Complete Genome Sequence of Peptococcaceae strain DCMF.</title>
        <authorList>
            <person name="Edwards R.J."/>
            <person name="Holland S.I."/>
            <person name="Deshpande N.P."/>
            <person name="Wong Y.K."/>
            <person name="Ertan H."/>
            <person name="Manefield M."/>
            <person name="Russell T.L."/>
            <person name="Lee M.J."/>
        </authorList>
    </citation>
    <scope>NUCLEOTIDE SEQUENCE [LARGE SCALE GENOMIC DNA]</scope>
    <source>
        <strain evidence="3 4">DCMF</strain>
    </source>
</reference>
<evidence type="ECO:0000256" key="1">
    <source>
        <dbReference type="SAM" id="MobiDB-lite"/>
    </source>
</evidence>
<evidence type="ECO:0000313" key="3">
    <source>
        <dbReference type="EMBL" id="ATW26253.1"/>
    </source>
</evidence>
<feature type="compositionally biased region" description="Basic and acidic residues" evidence="1">
    <location>
        <begin position="141"/>
        <end position="153"/>
    </location>
</feature>
<evidence type="ECO:0000313" key="4">
    <source>
        <dbReference type="Proteomes" id="UP000323521"/>
    </source>
</evidence>
<organism evidence="3 4">
    <name type="scientific">Formimonas warabiya</name>
    <dbReference type="NCBI Taxonomy" id="1761012"/>
    <lineage>
        <taxon>Bacteria</taxon>
        <taxon>Bacillati</taxon>
        <taxon>Bacillota</taxon>
        <taxon>Clostridia</taxon>
        <taxon>Eubacteriales</taxon>
        <taxon>Peptococcaceae</taxon>
        <taxon>Candidatus Formimonas</taxon>
    </lineage>
</organism>
<dbReference type="Proteomes" id="UP000323521">
    <property type="component" value="Chromosome"/>
</dbReference>
<protein>
    <recommendedName>
        <fullName evidence="2">Glycine zipper domain-containing protein</fullName>
    </recommendedName>
</protein>
<dbReference type="RefSeq" id="WP_148135548.1">
    <property type="nucleotide sequence ID" value="NZ_CP017634.1"/>
</dbReference>
<proteinExistence type="predicted"/>
<dbReference type="Pfam" id="PF13488">
    <property type="entry name" value="Gly-zipper_Omp"/>
    <property type="match status" value="1"/>
</dbReference>
<dbReference type="EMBL" id="CP017634">
    <property type="protein sequence ID" value="ATW26253.1"/>
    <property type="molecule type" value="Genomic_DNA"/>
</dbReference>
<feature type="compositionally biased region" description="Basic and acidic residues" evidence="1">
    <location>
        <begin position="164"/>
        <end position="173"/>
    </location>
</feature>
<evidence type="ECO:0000259" key="2">
    <source>
        <dbReference type="Pfam" id="PF13488"/>
    </source>
</evidence>
<name>A0A3G1KUR7_FORW1</name>
<dbReference type="InterPro" id="IPR039567">
    <property type="entry name" value="Gly-zipper"/>
</dbReference>
<gene>
    <name evidence="3" type="ORF">DCMF_17145</name>
</gene>